<comment type="caution">
    <text evidence="1">The sequence shown here is derived from an EMBL/GenBank/DDBJ whole genome shotgun (WGS) entry which is preliminary data.</text>
</comment>
<evidence type="ECO:0000313" key="2">
    <source>
        <dbReference type="Proteomes" id="UP001057402"/>
    </source>
</evidence>
<dbReference type="EMBL" id="CM042881">
    <property type="protein sequence ID" value="KAI4387266.1"/>
    <property type="molecule type" value="Genomic_DNA"/>
</dbReference>
<keyword evidence="2" id="KW-1185">Reference proteome</keyword>
<sequence>MATDQQRLTRLTLEHHCTLVSVEYSFRSSDQEWVVTELNQWSKNLTSTDLLAIDFLDYRTTITGISAEDLVGVDCTLAEVQKTMKNLLLHGAMLVGLALSNDLKVLKFDYASTIDTSYICKNADNSIHLLLCARQFVLDYELRKEGAPHNCLDDSMAVMKLVLAAIDHGVSTELPNVPNEMRLVFLFFVATVVLLIVVIDVCRPRLASSPRRARQAPLITLEGMVEKNPSG</sequence>
<gene>
    <name evidence="1" type="ORF">MLD38_005110</name>
</gene>
<evidence type="ECO:0000313" key="1">
    <source>
        <dbReference type="EMBL" id="KAI4387266.1"/>
    </source>
</evidence>
<name>A0ACB9S9R1_9MYRT</name>
<reference evidence="2" key="1">
    <citation type="journal article" date="2023" name="Front. Plant Sci.">
        <title>Chromosomal-level genome assembly of Melastoma candidum provides insights into trichome evolution.</title>
        <authorList>
            <person name="Zhong Y."/>
            <person name="Wu W."/>
            <person name="Sun C."/>
            <person name="Zou P."/>
            <person name="Liu Y."/>
            <person name="Dai S."/>
            <person name="Zhou R."/>
        </authorList>
    </citation>
    <scope>NUCLEOTIDE SEQUENCE [LARGE SCALE GENOMIC DNA]</scope>
</reference>
<accession>A0ACB9S9R1</accession>
<proteinExistence type="predicted"/>
<protein>
    <submittedName>
        <fullName evidence="1">Uncharacterized protein</fullName>
    </submittedName>
</protein>
<organism evidence="1 2">
    <name type="scientific">Melastoma candidum</name>
    <dbReference type="NCBI Taxonomy" id="119954"/>
    <lineage>
        <taxon>Eukaryota</taxon>
        <taxon>Viridiplantae</taxon>
        <taxon>Streptophyta</taxon>
        <taxon>Embryophyta</taxon>
        <taxon>Tracheophyta</taxon>
        <taxon>Spermatophyta</taxon>
        <taxon>Magnoliopsida</taxon>
        <taxon>eudicotyledons</taxon>
        <taxon>Gunneridae</taxon>
        <taxon>Pentapetalae</taxon>
        <taxon>rosids</taxon>
        <taxon>malvids</taxon>
        <taxon>Myrtales</taxon>
        <taxon>Melastomataceae</taxon>
        <taxon>Melastomatoideae</taxon>
        <taxon>Melastomateae</taxon>
        <taxon>Melastoma</taxon>
    </lineage>
</organism>
<dbReference type="Proteomes" id="UP001057402">
    <property type="component" value="Chromosome 2"/>
</dbReference>